<feature type="compositionally biased region" description="Pro residues" evidence="1">
    <location>
        <begin position="197"/>
        <end position="215"/>
    </location>
</feature>
<dbReference type="Gramene" id="rna6339">
    <property type="protein sequence ID" value="RHN82199.1"/>
    <property type="gene ID" value="gene6339"/>
</dbReference>
<dbReference type="PANTHER" id="PTHR47864">
    <property type="entry name" value="TRANSMEMBRANE PROTEIN"/>
    <property type="match status" value="1"/>
</dbReference>
<dbReference type="InterPro" id="IPR024752">
    <property type="entry name" value="Myb/SANT-like_dom"/>
</dbReference>
<name>A0A396JV61_MEDTR</name>
<dbReference type="EMBL" id="PSQE01000001">
    <property type="protein sequence ID" value="RHN82199.1"/>
    <property type="molecule type" value="Genomic_DNA"/>
</dbReference>
<evidence type="ECO:0000313" key="4">
    <source>
        <dbReference type="EMBL" id="RHN82199.1"/>
    </source>
</evidence>
<dbReference type="InterPro" id="IPR055314">
    <property type="entry name" value="At2g29880-like"/>
</dbReference>
<feature type="domain" description="At2g29880-like C-terminal" evidence="3">
    <location>
        <begin position="289"/>
        <end position="335"/>
    </location>
</feature>
<dbReference type="OMA" id="KEQANCE"/>
<dbReference type="Pfam" id="PF12776">
    <property type="entry name" value="Myb_DNA-bind_3"/>
    <property type="match status" value="1"/>
</dbReference>
<sequence>MGDSQQENNRGKGKDKDGYVAWTMEETSELLYLLVDAINRGLRDANGSFSKQNVERAILPQLNAKTESHKTYNHYLSRMKWFRNQYNKMSTFMRNNSGFGWDSVAKTYTATEEVWNNYLKSHPSHKNLQGKSMIDYDYLKIVVGGGVSSGNNSIALDPEDTDATTFEQESESFGMEDFSYDPNSDTFIAPDNYEPAYQPPSPNQPTPSPNQPTPSPHFSLNSEAPIEKRNRHKRNRSEYERSSGVVGINNQGPAMENLSSSIGTIVVHFEKMSNMMEKREKDRELKNNIWDIIKDIPNLDDKTRFKIAELMKSKANKDLFLKMSPEDRLSWIKFKLGDD</sequence>
<evidence type="ECO:0000259" key="2">
    <source>
        <dbReference type="Pfam" id="PF12776"/>
    </source>
</evidence>
<accession>A0A396JV61</accession>
<evidence type="ECO:0000256" key="1">
    <source>
        <dbReference type="SAM" id="MobiDB-lite"/>
    </source>
</evidence>
<dbReference type="PANTHER" id="PTHR47864:SF2">
    <property type="entry name" value="MYB_SANT-LIKE DNA-BINDING DOMAIN PROTEIN"/>
    <property type="match status" value="1"/>
</dbReference>
<evidence type="ECO:0000313" key="5">
    <source>
        <dbReference type="Proteomes" id="UP000265566"/>
    </source>
</evidence>
<dbReference type="Pfam" id="PF24769">
    <property type="entry name" value="At2g29880_C"/>
    <property type="match status" value="1"/>
</dbReference>
<evidence type="ECO:0000259" key="3">
    <source>
        <dbReference type="Pfam" id="PF24769"/>
    </source>
</evidence>
<dbReference type="InterPro" id="IPR056253">
    <property type="entry name" value="At2g29880-like_C"/>
</dbReference>
<dbReference type="OrthoDB" id="1411412at2759"/>
<reference evidence="5" key="1">
    <citation type="journal article" date="2018" name="Nat. Plants">
        <title>Whole-genome landscape of Medicago truncatula symbiotic genes.</title>
        <authorList>
            <person name="Pecrix Y."/>
            <person name="Staton S.E."/>
            <person name="Sallet E."/>
            <person name="Lelandais-Briere C."/>
            <person name="Moreau S."/>
            <person name="Carrere S."/>
            <person name="Blein T."/>
            <person name="Jardinaud M.F."/>
            <person name="Latrasse D."/>
            <person name="Zouine M."/>
            <person name="Zahm M."/>
            <person name="Kreplak J."/>
            <person name="Mayjonade B."/>
            <person name="Satge C."/>
            <person name="Perez M."/>
            <person name="Cauet S."/>
            <person name="Marande W."/>
            <person name="Chantry-Darmon C."/>
            <person name="Lopez-Roques C."/>
            <person name="Bouchez O."/>
            <person name="Berard A."/>
            <person name="Debelle F."/>
            <person name="Munos S."/>
            <person name="Bendahmane A."/>
            <person name="Berges H."/>
            <person name="Niebel A."/>
            <person name="Buitink J."/>
            <person name="Frugier F."/>
            <person name="Benhamed M."/>
            <person name="Crespi M."/>
            <person name="Gouzy J."/>
            <person name="Gamas P."/>
        </authorList>
    </citation>
    <scope>NUCLEOTIDE SEQUENCE [LARGE SCALE GENOMIC DNA]</scope>
    <source>
        <strain evidence="5">cv. Jemalong A17</strain>
    </source>
</reference>
<feature type="region of interest" description="Disordered" evidence="1">
    <location>
        <begin position="149"/>
        <end position="252"/>
    </location>
</feature>
<organism evidence="4 5">
    <name type="scientific">Medicago truncatula</name>
    <name type="common">Barrel medic</name>
    <name type="synonym">Medicago tribuloides</name>
    <dbReference type="NCBI Taxonomy" id="3880"/>
    <lineage>
        <taxon>Eukaryota</taxon>
        <taxon>Viridiplantae</taxon>
        <taxon>Streptophyta</taxon>
        <taxon>Embryophyta</taxon>
        <taxon>Tracheophyta</taxon>
        <taxon>Spermatophyta</taxon>
        <taxon>Magnoliopsida</taxon>
        <taxon>eudicotyledons</taxon>
        <taxon>Gunneridae</taxon>
        <taxon>Pentapetalae</taxon>
        <taxon>rosids</taxon>
        <taxon>fabids</taxon>
        <taxon>Fabales</taxon>
        <taxon>Fabaceae</taxon>
        <taxon>Papilionoideae</taxon>
        <taxon>50 kb inversion clade</taxon>
        <taxon>NPAAA clade</taxon>
        <taxon>Hologalegina</taxon>
        <taxon>IRL clade</taxon>
        <taxon>Trifolieae</taxon>
        <taxon>Medicago</taxon>
    </lineage>
</organism>
<feature type="domain" description="Myb/SANT-like" evidence="2">
    <location>
        <begin position="22"/>
        <end position="118"/>
    </location>
</feature>
<dbReference type="AlphaFoldDB" id="A0A396JV61"/>
<protein>
    <submittedName>
        <fullName evidence="4">Putative Myb/SANT-like domain-containing protein</fullName>
    </submittedName>
</protein>
<gene>
    <name evidence="4" type="ORF">MtrunA17_Chr1g0207381</name>
</gene>
<proteinExistence type="predicted"/>
<comment type="caution">
    <text evidence="4">The sequence shown here is derived from an EMBL/GenBank/DDBJ whole genome shotgun (WGS) entry which is preliminary data.</text>
</comment>
<dbReference type="Proteomes" id="UP000265566">
    <property type="component" value="Chromosome 1"/>
</dbReference>